<dbReference type="PANTHER" id="PTHR46564:SF1">
    <property type="entry name" value="TRANSPOSASE"/>
    <property type="match status" value="1"/>
</dbReference>
<dbReference type="PANTHER" id="PTHR46564">
    <property type="entry name" value="TRANSPOSASE"/>
    <property type="match status" value="1"/>
</dbReference>
<feature type="domain" description="Tc1-like transposase DDE" evidence="3">
    <location>
        <begin position="299"/>
        <end position="436"/>
    </location>
</feature>
<name>A0AAG5DWX4_ANOAO</name>
<evidence type="ECO:0000313" key="5">
    <source>
        <dbReference type="Proteomes" id="UP000075880"/>
    </source>
</evidence>
<feature type="compositionally biased region" description="Basic and acidic residues" evidence="2">
    <location>
        <begin position="143"/>
        <end position="156"/>
    </location>
</feature>
<dbReference type="GO" id="GO:0003676">
    <property type="term" value="F:nucleic acid binding"/>
    <property type="evidence" value="ECO:0007669"/>
    <property type="project" value="InterPro"/>
</dbReference>
<dbReference type="NCBIfam" id="NF033545">
    <property type="entry name" value="transpos_IS630"/>
    <property type="match status" value="1"/>
</dbReference>
<dbReference type="InterPro" id="IPR009057">
    <property type="entry name" value="Homeodomain-like_sf"/>
</dbReference>
<dbReference type="Pfam" id="PF13384">
    <property type="entry name" value="HTH_23"/>
    <property type="match status" value="1"/>
</dbReference>
<accession>A0AAG5DWX4</accession>
<organism evidence="4 5">
    <name type="scientific">Anopheles atroparvus</name>
    <name type="common">European mosquito</name>
    <dbReference type="NCBI Taxonomy" id="41427"/>
    <lineage>
        <taxon>Eukaryota</taxon>
        <taxon>Metazoa</taxon>
        <taxon>Ecdysozoa</taxon>
        <taxon>Arthropoda</taxon>
        <taxon>Hexapoda</taxon>
        <taxon>Insecta</taxon>
        <taxon>Pterygota</taxon>
        <taxon>Neoptera</taxon>
        <taxon>Endopterygota</taxon>
        <taxon>Diptera</taxon>
        <taxon>Nematocera</taxon>
        <taxon>Culicoidea</taxon>
        <taxon>Culicidae</taxon>
        <taxon>Anophelinae</taxon>
        <taxon>Anopheles</taxon>
    </lineage>
</organism>
<feature type="region of interest" description="Disordered" evidence="2">
    <location>
        <begin position="128"/>
        <end position="156"/>
    </location>
</feature>
<evidence type="ECO:0000313" key="4">
    <source>
        <dbReference type="EnsemblMetazoa" id="ENSAATROPP015832"/>
    </source>
</evidence>
<dbReference type="Proteomes" id="UP000075880">
    <property type="component" value="Unassembled WGS sequence"/>
</dbReference>
<dbReference type="Pfam" id="PF13358">
    <property type="entry name" value="DDE_3"/>
    <property type="match status" value="1"/>
</dbReference>
<evidence type="ECO:0000259" key="3">
    <source>
        <dbReference type="Pfam" id="PF13358"/>
    </source>
</evidence>
<dbReference type="AlphaFoldDB" id="A0AAG5DWX4"/>
<evidence type="ECO:0000256" key="2">
    <source>
        <dbReference type="SAM" id="MobiDB-lite"/>
    </source>
</evidence>
<comment type="subcellular location">
    <subcellularLocation>
        <location evidence="1">Nucleus</location>
    </subcellularLocation>
</comment>
<dbReference type="InterPro" id="IPR038717">
    <property type="entry name" value="Tc1-like_DDE_dom"/>
</dbReference>
<evidence type="ECO:0000256" key="1">
    <source>
        <dbReference type="ARBA" id="ARBA00004123"/>
    </source>
</evidence>
<sequence length="476" mass="54280">MVKSVFPFPVSKEYTVANKTYDMPVLICFQCSTVIRNFYNFSKQVEAVQTKLKNEWLSSDGSLPIDPLVQYVKEEPRLREDFDLEGDNEFLLMSADVEAPECESDTSSNLRRTSEKHFIEPFELRTDAEGRQGISSDPNGCVDKTEKRQRTSKEDRGKIISAYENGSTMIEIAQMLNLKRTTVQGIISRFLKTGLVEAAERQIPDTKKLSTEHVASLKMWNNEDCTVSFRKLAQKLREVHGVEVSVATVSRAIRGFNYTIKQVAKVPEQSVTQAALSERRAYADSFVNLPNDFGDDQIFYINEVGFNVSIRKGRSLRGQQTSRVPAVRSHNFSIACAMSKKGITHFMLRNRSINKDVFLEFLDGLIGKIDEQNLSRCLFVMDNVPFHRSIEVRYRIEDRGHQVMCLPPNCPFFNPNDNLFGKWKQIVKSANPQNEAELLRVINDASNLITRQDCEESVQHMWSNIRACINGEDTLS</sequence>
<dbReference type="GO" id="GO:0005634">
    <property type="term" value="C:nucleus"/>
    <property type="evidence" value="ECO:0007669"/>
    <property type="project" value="UniProtKB-SubCell"/>
</dbReference>
<dbReference type="InterPro" id="IPR036397">
    <property type="entry name" value="RNaseH_sf"/>
</dbReference>
<keyword evidence="5" id="KW-1185">Reference proteome</keyword>
<dbReference type="SUPFAM" id="SSF46689">
    <property type="entry name" value="Homeodomain-like"/>
    <property type="match status" value="1"/>
</dbReference>
<proteinExistence type="predicted"/>
<dbReference type="EnsemblMetazoa" id="ENSAATROPT017884">
    <property type="protein sequence ID" value="ENSAATROPP015832"/>
    <property type="gene ID" value="ENSAATROPG014598"/>
</dbReference>
<dbReference type="InterPro" id="IPR036388">
    <property type="entry name" value="WH-like_DNA-bd_sf"/>
</dbReference>
<dbReference type="InterPro" id="IPR047655">
    <property type="entry name" value="Transpos_IS630-like"/>
</dbReference>
<dbReference type="Gene3D" id="3.30.420.10">
    <property type="entry name" value="Ribonuclease H-like superfamily/Ribonuclease H"/>
    <property type="match status" value="1"/>
</dbReference>
<reference evidence="4" key="1">
    <citation type="submission" date="2024-04" db="UniProtKB">
        <authorList>
            <consortium name="EnsemblMetazoa"/>
        </authorList>
    </citation>
    <scope>IDENTIFICATION</scope>
    <source>
        <strain evidence="4">EBRO</strain>
    </source>
</reference>
<dbReference type="Gene3D" id="1.10.10.10">
    <property type="entry name" value="Winged helix-like DNA-binding domain superfamily/Winged helix DNA-binding domain"/>
    <property type="match status" value="1"/>
</dbReference>
<protein>
    <recommendedName>
        <fullName evidence="3">Tc1-like transposase DDE domain-containing protein</fullName>
    </recommendedName>
</protein>